<dbReference type="AlphaFoldDB" id="A0A1B6G9R3"/>
<name>A0A1B6G9R3_9HEMI</name>
<accession>A0A1B6G9R3</accession>
<dbReference type="InterPro" id="IPR027417">
    <property type="entry name" value="P-loop_NTPase"/>
</dbReference>
<evidence type="ECO:0000313" key="1">
    <source>
        <dbReference type="EMBL" id="JAS59170.1"/>
    </source>
</evidence>
<reference evidence="1" key="1">
    <citation type="submission" date="2015-11" db="EMBL/GenBank/DDBJ databases">
        <title>De novo transcriptome assembly of four potential Pierce s Disease insect vectors from Arizona vineyards.</title>
        <authorList>
            <person name="Tassone E.E."/>
        </authorList>
    </citation>
    <scope>NUCLEOTIDE SEQUENCE</scope>
</reference>
<organism evidence="1">
    <name type="scientific">Cuerna arida</name>
    <dbReference type="NCBI Taxonomy" id="1464854"/>
    <lineage>
        <taxon>Eukaryota</taxon>
        <taxon>Metazoa</taxon>
        <taxon>Ecdysozoa</taxon>
        <taxon>Arthropoda</taxon>
        <taxon>Hexapoda</taxon>
        <taxon>Insecta</taxon>
        <taxon>Pterygota</taxon>
        <taxon>Neoptera</taxon>
        <taxon>Paraneoptera</taxon>
        <taxon>Hemiptera</taxon>
        <taxon>Auchenorrhyncha</taxon>
        <taxon>Membracoidea</taxon>
        <taxon>Cicadellidae</taxon>
        <taxon>Cicadellinae</taxon>
        <taxon>Proconiini</taxon>
        <taxon>Cuerna</taxon>
    </lineage>
</organism>
<dbReference type="EMBL" id="GECZ01010599">
    <property type="protein sequence ID" value="JAS59170.1"/>
    <property type="molecule type" value="Transcribed_RNA"/>
</dbReference>
<gene>
    <name evidence="1" type="ORF">g.44055</name>
</gene>
<proteinExistence type="predicted"/>
<protein>
    <submittedName>
        <fullName evidence="1">Uncharacterized protein</fullName>
    </submittedName>
</protein>
<dbReference type="Gene3D" id="3.40.50.300">
    <property type="entry name" value="P-loop containing nucleotide triphosphate hydrolases"/>
    <property type="match status" value="1"/>
</dbReference>
<sequence length="103" mass="12150">VEIYNSNPHCVVAVTRHTQSFTYISTPKEDVLTKWIQRTAQYTKEDLSKHFTQNFNNQTFFRDWLNKERKGQGNKVTIQNQNVDRFSNKPAFLEIPTSTKTRP</sequence>
<feature type="non-terminal residue" evidence="1">
    <location>
        <position position="1"/>
    </location>
</feature>